<dbReference type="InterPro" id="IPR045054">
    <property type="entry name" value="P4HA-like"/>
</dbReference>
<dbReference type="GO" id="GO:0004656">
    <property type="term" value="F:procollagen-proline 4-dioxygenase activity"/>
    <property type="evidence" value="ECO:0007669"/>
    <property type="project" value="TreeGrafter"/>
</dbReference>
<dbReference type="PANTHER" id="PTHR10869:SF236">
    <property type="entry name" value="PROLYL 4-HYDROXYLASE ALPHA SUBUNIT DOMAIN-CONTAINING PROTEIN"/>
    <property type="match status" value="1"/>
</dbReference>
<sequence length="317" mass="36147">MEKDFQVVDRFTPGMEADADDFGQISIDGSCLSNINNPLPESSRCFALENITREDVLDYGNECFLLKSVLTEDESKHFIHEGEKVGFEKIPNGRDSYRSSQRISFQNTELATLLWDRIKNHVEDIIIEKDPREIHIEGPTVLMRGHWQPTGLNSVFRLCRYFPGEHFAPHNDGFFAVSATERSLKTFMLYLNGNFHGGSTNFVDPSQTLYMGPDGKYCAEEKNILYRVQPDTGLAIIFNHNRLHEGQKIEDGVKYILRTDIMYKNSTSPTLSTNQDEAIELLQEADRLESSGKCMEAMELYKKAFKLSPEVAESFGF</sequence>
<reference evidence="8" key="1">
    <citation type="journal article" date="2023" name="G3 (Bethesda)">
        <title>A reference genome for the long-term kleptoplast-retaining sea slug Elysia crispata morphotype clarki.</title>
        <authorList>
            <person name="Eastman K.E."/>
            <person name="Pendleton A.L."/>
            <person name="Shaikh M.A."/>
            <person name="Suttiyut T."/>
            <person name="Ogas R."/>
            <person name="Tomko P."/>
            <person name="Gavelis G."/>
            <person name="Widhalm J.R."/>
            <person name="Wisecaver J.H."/>
        </authorList>
    </citation>
    <scope>NUCLEOTIDE SEQUENCE</scope>
    <source>
        <strain evidence="8">ECLA1</strain>
    </source>
</reference>
<dbReference type="GO" id="GO:0005506">
    <property type="term" value="F:iron ion binding"/>
    <property type="evidence" value="ECO:0007669"/>
    <property type="project" value="InterPro"/>
</dbReference>
<keyword evidence="9" id="KW-1185">Reference proteome</keyword>
<dbReference type="EMBL" id="JAWDGP010003188">
    <property type="protein sequence ID" value="KAK3776691.1"/>
    <property type="molecule type" value="Genomic_DNA"/>
</dbReference>
<name>A0AAE0ZXC0_9GAST</name>
<dbReference type="Proteomes" id="UP001283361">
    <property type="component" value="Unassembled WGS sequence"/>
</dbReference>
<dbReference type="InterPro" id="IPR005123">
    <property type="entry name" value="Oxoglu/Fe-dep_dioxygenase_dom"/>
</dbReference>
<gene>
    <name evidence="8" type="ORF">RRG08_045515</name>
</gene>
<evidence type="ECO:0000256" key="2">
    <source>
        <dbReference type="ARBA" id="ARBA00022723"/>
    </source>
</evidence>
<keyword evidence="6" id="KW-0408">Iron</keyword>
<dbReference type="Pfam" id="PF13640">
    <property type="entry name" value="2OG-FeII_Oxy_3"/>
    <property type="match status" value="1"/>
</dbReference>
<dbReference type="AlphaFoldDB" id="A0AAE0ZXC0"/>
<comment type="caution">
    <text evidence="8">The sequence shown here is derived from an EMBL/GenBank/DDBJ whole genome shotgun (WGS) entry which is preliminary data.</text>
</comment>
<accession>A0AAE0ZXC0</accession>
<protein>
    <recommendedName>
        <fullName evidence="7">Fe2OG dioxygenase domain-containing protein</fullName>
    </recommendedName>
</protein>
<dbReference type="Gene3D" id="2.60.120.620">
    <property type="entry name" value="q2cbj1_9rhob like domain"/>
    <property type="match status" value="1"/>
</dbReference>
<keyword evidence="2" id="KW-0479">Metal-binding</keyword>
<keyword evidence="5" id="KW-0560">Oxidoreductase</keyword>
<evidence type="ECO:0000256" key="4">
    <source>
        <dbReference type="ARBA" id="ARBA00022964"/>
    </source>
</evidence>
<evidence type="ECO:0000259" key="7">
    <source>
        <dbReference type="PROSITE" id="PS51471"/>
    </source>
</evidence>
<evidence type="ECO:0000256" key="6">
    <source>
        <dbReference type="ARBA" id="ARBA00023004"/>
    </source>
</evidence>
<keyword evidence="4" id="KW-0223">Dioxygenase</keyword>
<dbReference type="PANTHER" id="PTHR10869">
    <property type="entry name" value="PROLYL 4-HYDROXYLASE ALPHA SUBUNIT"/>
    <property type="match status" value="1"/>
</dbReference>
<evidence type="ECO:0000313" key="9">
    <source>
        <dbReference type="Proteomes" id="UP001283361"/>
    </source>
</evidence>
<dbReference type="InterPro" id="IPR006620">
    <property type="entry name" value="Pro_4_hyd_alph"/>
</dbReference>
<dbReference type="GO" id="GO:0031418">
    <property type="term" value="F:L-ascorbic acid binding"/>
    <property type="evidence" value="ECO:0007669"/>
    <property type="project" value="UniProtKB-KW"/>
</dbReference>
<evidence type="ECO:0000256" key="5">
    <source>
        <dbReference type="ARBA" id="ARBA00023002"/>
    </source>
</evidence>
<comment type="cofactor">
    <cofactor evidence="1">
        <name>L-ascorbate</name>
        <dbReference type="ChEBI" id="CHEBI:38290"/>
    </cofactor>
</comment>
<organism evidence="8 9">
    <name type="scientific">Elysia crispata</name>
    <name type="common">lettuce slug</name>
    <dbReference type="NCBI Taxonomy" id="231223"/>
    <lineage>
        <taxon>Eukaryota</taxon>
        <taxon>Metazoa</taxon>
        <taxon>Spiralia</taxon>
        <taxon>Lophotrochozoa</taxon>
        <taxon>Mollusca</taxon>
        <taxon>Gastropoda</taxon>
        <taxon>Heterobranchia</taxon>
        <taxon>Euthyneura</taxon>
        <taxon>Panpulmonata</taxon>
        <taxon>Sacoglossa</taxon>
        <taxon>Placobranchoidea</taxon>
        <taxon>Plakobranchidae</taxon>
        <taxon>Elysia</taxon>
    </lineage>
</organism>
<dbReference type="PROSITE" id="PS51471">
    <property type="entry name" value="FE2OG_OXY"/>
    <property type="match status" value="1"/>
</dbReference>
<evidence type="ECO:0000313" key="8">
    <source>
        <dbReference type="EMBL" id="KAK3776691.1"/>
    </source>
</evidence>
<proteinExistence type="predicted"/>
<evidence type="ECO:0000256" key="1">
    <source>
        <dbReference type="ARBA" id="ARBA00001961"/>
    </source>
</evidence>
<evidence type="ECO:0000256" key="3">
    <source>
        <dbReference type="ARBA" id="ARBA00022896"/>
    </source>
</evidence>
<keyword evidence="3" id="KW-0847">Vitamin C</keyword>
<dbReference type="SMART" id="SM00702">
    <property type="entry name" value="P4Hc"/>
    <property type="match status" value="1"/>
</dbReference>
<feature type="domain" description="Fe2OG dioxygenase" evidence="7">
    <location>
        <begin position="151"/>
        <end position="263"/>
    </location>
</feature>
<dbReference type="InterPro" id="IPR044862">
    <property type="entry name" value="Pro_4_hyd_alph_FE2OG_OXY"/>
</dbReference>
<dbReference type="GO" id="GO:0005783">
    <property type="term" value="C:endoplasmic reticulum"/>
    <property type="evidence" value="ECO:0007669"/>
    <property type="project" value="TreeGrafter"/>
</dbReference>